<feature type="chain" id="PRO_5022818127" evidence="3">
    <location>
        <begin position="36"/>
        <end position="506"/>
    </location>
</feature>
<protein>
    <submittedName>
        <fullName evidence="4">D-alanyl-D-alanine carboxypeptidase/D-alanyl-D-alanine-endopeptidase</fullName>
        <ecNumber evidence="4">3.4.16.4</ecNumber>
    </submittedName>
</protein>
<dbReference type="GO" id="GO:0000270">
    <property type="term" value="P:peptidoglycan metabolic process"/>
    <property type="evidence" value="ECO:0007669"/>
    <property type="project" value="TreeGrafter"/>
</dbReference>
<sequence length="506" mass="54897">MPGAATVNATRRNTYPLRRLPLSSARRLFALLALAAWSTVAWPQSPATSDSPWLRDISSDAAKTLGGGDALGLAAVPLDGPGQAQFLNADTLMSPGSIVKVITTYAALELLGPDYRWDTSFLTDGRIEGDTLRGNLYLRFGGDPKLTIERLWTTLGELPGMGIARIDGDLVLDGSYYRLPPTQVDFDDNGDNPNAPFLVTPSPYLTNLNLQQFHLLSDERGVRAWATPALPQVSIDNRVQATPAGACPGRDDFEWQPVASGEGRITLQVSGKLPRGCRSDAYLSLLPQATYSAALVRSLLGNYGVAVTGQDRLAETPDDARELMRTTSPDLVTMVRDVNKWSSNIMARTLLLAIGAHTRGEREQDDIAAGLRALRSWLESKGVDTAGMVIDNGAGLSRDSRLTPRQGLQLLQQAWRSPYAADLLSSMPIIATDGTMTRRLRNTALVGEGRIKTGSLDNVRSIAGFVRDRNQTTWAVVAMVNHKPAWNGQAVLDKVLYNLHFRPPAS</sequence>
<dbReference type="AlphaFoldDB" id="A0A5C8ZNL4"/>
<comment type="caution">
    <text evidence="4">The sequence shown here is derived from an EMBL/GenBank/DDBJ whole genome shotgun (WGS) entry which is preliminary data.</text>
</comment>
<dbReference type="GO" id="GO:0006508">
    <property type="term" value="P:proteolysis"/>
    <property type="evidence" value="ECO:0007669"/>
    <property type="project" value="InterPro"/>
</dbReference>
<evidence type="ECO:0000313" key="5">
    <source>
        <dbReference type="Proteomes" id="UP000321933"/>
    </source>
</evidence>
<keyword evidence="2 4" id="KW-0378">Hydrolase</keyword>
<feature type="signal peptide" evidence="3">
    <location>
        <begin position="1"/>
        <end position="35"/>
    </location>
</feature>
<dbReference type="EMBL" id="VRYZ01000009">
    <property type="protein sequence ID" value="TXS89342.1"/>
    <property type="molecule type" value="Genomic_DNA"/>
</dbReference>
<comment type="similarity">
    <text evidence="1">Belongs to the peptidase S13 family.</text>
</comment>
<dbReference type="OrthoDB" id="9802627at2"/>
<reference evidence="4 5" key="1">
    <citation type="submission" date="2019-08" db="EMBL/GenBank/DDBJ databases">
        <title>Parahaliea maris sp. nov., isolated from the surface seawater.</title>
        <authorList>
            <person name="Liu Y."/>
        </authorList>
    </citation>
    <scope>NUCLEOTIDE SEQUENCE [LARGE SCALE GENOMIC DNA]</scope>
    <source>
        <strain evidence="4 5">S2-26</strain>
    </source>
</reference>
<evidence type="ECO:0000256" key="1">
    <source>
        <dbReference type="ARBA" id="ARBA00006096"/>
    </source>
</evidence>
<dbReference type="PRINTS" id="PR00922">
    <property type="entry name" value="DADACBPTASE3"/>
</dbReference>
<keyword evidence="3" id="KW-0732">Signal</keyword>
<keyword evidence="4" id="KW-0121">Carboxypeptidase</keyword>
<evidence type="ECO:0000256" key="2">
    <source>
        <dbReference type="ARBA" id="ARBA00022801"/>
    </source>
</evidence>
<keyword evidence="5" id="KW-1185">Reference proteome</keyword>
<dbReference type="Gene3D" id="3.50.80.20">
    <property type="entry name" value="D-Ala-D-Ala carboxypeptidase C, peptidase S13"/>
    <property type="match status" value="1"/>
</dbReference>
<keyword evidence="4" id="KW-0645">Protease</keyword>
<dbReference type="EC" id="3.4.16.4" evidence="4"/>
<name>A0A5C8ZNL4_9GAMM</name>
<evidence type="ECO:0000256" key="3">
    <source>
        <dbReference type="SAM" id="SignalP"/>
    </source>
</evidence>
<dbReference type="InterPro" id="IPR012338">
    <property type="entry name" value="Beta-lactam/transpept-like"/>
</dbReference>
<dbReference type="PANTHER" id="PTHR30023:SF0">
    <property type="entry name" value="PENICILLIN-SENSITIVE CARBOXYPEPTIDASE A"/>
    <property type="match status" value="1"/>
</dbReference>
<proteinExistence type="inferred from homology"/>
<dbReference type="NCBIfam" id="TIGR00666">
    <property type="entry name" value="PBP4"/>
    <property type="match status" value="1"/>
</dbReference>
<dbReference type="InterPro" id="IPR000667">
    <property type="entry name" value="Peptidase_S13"/>
</dbReference>
<accession>A0A5C8ZNL4</accession>
<dbReference type="Gene3D" id="3.40.710.10">
    <property type="entry name" value="DD-peptidase/beta-lactamase superfamily"/>
    <property type="match status" value="1"/>
</dbReference>
<dbReference type="Proteomes" id="UP000321933">
    <property type="component" value="Unassembled WGS sequence"/>
</dbReference>
<dbReference type="GO" id="GO:0009002">
    <property type="term" value="F:serine-type D-Ala-D-Ala carboxypeptidase activity"/>
    <property type="evidence" value="ECO:0007669"/>
    <property type="project" value="UniProtKB-EC"/>
</dbReference>
<dbReference type="SUPFAM" id="SSF56601">
    <property type="entry name" value="beta-lactamase/transpeptidase-like"/>
    <property type="match status" value="1"/>
</dbReference>
<organism evidence="4 5">
    <name type="scientific">Parahaliea aestuarii</name>
    <dbReference type="NCBI Taxonomy" id="1852021"/>
    <lineage>
        <taxon>Bacteria</taxon>
        <taxon>Pseudomonadati</taxon>
        <taxon>Pseudomonadota</taxon>
        <taxon>Gammaproteobacteria</taxon>
        <taxon>Cellvibrionales</taxon>
        <taxon>Halieaceae</taxon>
        <taxon>Parahaliea</taxon>
    </lineage>
</organism>
<dbReference type="PANTHER" id="PTHR30023">
    <property type="entry name" value="D-ALANYL-D-ALANINE CARBOXYPEPTIDASE"/>
    <property type="match status" value="1"/>
</dbReference>
<evidence type="ECO:0000313" key="4">
    <source>
        <dbReference type="EMBL" id="TXS89342.1"/>
    </source>
</evidence>
<gene>
    <name evidence="4" type="primary">dacB</name>
    <name evidence="4" type="ORF">FVW59_17645</name>
</gene>
<dbReference type="Pfam" id="PF02113">
    <property type="entry name" value="Peptidase_S13"/>
    <property type="match status" value="1"/>
</dbReference>